<protein>
    <submittedName>
        <fullName evidence="1">Uncharacterized protein</fullName>
    </submittedName>
</protein>
<accession>A0ABS1B6X8</accession>
<dbReference type="RefSeq" id="WP_200501024.1">
    <property type="nucleotide sequence ID" value="NZ_JAEDAJ010000001.1"/>
</dbReference>
<dbReference type="Proteomes" id="UP000612352">
    <property type="component" value="Unassembled WGS sequence"/>
</dbReference>
<gene>
    <name evidence="1" type="ORF">I8D64_03210</name>
</gene>
<comment type="caution">
    <text evidence="1">The sequence shown here is derived from an EMBL/GenBank/DDBJ whole genome shotgun (WGS) entry which is preliminary data.</text>
</comment>
<organism evidence="1 2">
    <name type="scientific">Brachybacterium halotolerans</name>
    <dbReference type="NCBI Taxonomy" id="2795215"/>
    <lineage>
        <taxon>Bacteria</taxon>
        <taxon>Bacillati</taxon>
        <taxon>Actinomycetota</taxon>
        <taxon>Actinomycetes</taxon>
        <taxon>Micrococcales</taxon>
        <taxon>Dermabacteraceae</taxon>
        <taxon>Brachybacterium</taxon>
    </lineage>
</organism>
<proteinExistence type="predicted"/>
<sequence>MSETPRGADAPHDDLDPAQAALAGVLLEVLRHLEEPTLERVHWFALLRSAQLLAEQPGLAALLGDDVALSLAQDSRHLTPVELDDVPADSDPLSSLSALAWPEGITGLAACFDLSAAQREERAPEDSLPTGAGSMRAAVAALEDGTMFCAVRREGHKEVTLGAQLLPDVVAAIREAVTGEE</sequence>
<dbReference type="NCBIfam" id="NF040618">
    <property type="entry name" value="PPA1309_fam"/>
    <property type="match status" value="1"/>
</dbReference>
<dbReference type="InterPro" id="IPR047681">
    <property type="entry name" value="PPA1309-like"/>
</dbReference>
<evidence type="ECO:0000313" key="2">
    <source>
        <dbReference type="Proteomes" id="UP000612352"/>
    </source>
</evidence>
<keyword evidence="2" id="KW-1185">Reference proteome</keyword>
<reference evidence="1 2" key="1">
    <citation type="submission" date="2020-12" db="EMBL/GenBank/DDBJ databases">
        <title>Brachybacterium sp. MASK1Z-5, whole genome shotgun sequence.</title>
        <authorList>
            <person name="Tuo L."/>
        </authorList>
    </citation>
    <scope>NUCLEOTIDE SEQUENCE [LARGE SCALE GENOMIC DNA]</scope>
    <source>
        <strain evidence="1 2">MASK1Z-5</strain>
    </source>
</reference>
<dbReference type="EMBL" id="JAEDAJ010000001">
    <property type="protein sequence ID" value="MBK0330406.1"/>
    <property type="molecule type" value="Genomic_DNA"/>
</dbReference>
<evidence type="ECO:0000313" key="1">
    <source>
        <dbReference type="EMBL" id="MBK0330406.1"/>
    </source>
</evidence>
<name>A0ABS1B6X8_9MICO</name>